<gene>
    <name evidence="1" type="ORF">B296_00045457</name>
</gene>
<comment type="caution">
    <text evidence="1">The sequence shown here is derived from an EMBL/GenBank/DDBJ whole genome shotgun (WGS) entry which is preliminary data.</text>
</comment>
<protein>
    <submittedName>
        <fullName evidence="1">Uncharacterized protein</fullName>
    </submittedName>
</protein>
<sequence length="177" mass="19697">MAGSVRGRRGTCRSHAASISGGRAAVAGDGNRRCREKKADANVCYYYYSGSAPWRAKRRGGRRRCSRGSFAASDEDGRENPESRQASFAYFAAMMRPQTEIWMSGNSCREGLYLVQWDHRTWMFNGVAGPYPGSRCRPVCRAPFHASQMTGLTYARSPEVNCDGLRDLTGQEAMPYQ</sequence>
<accession>A0A426Z7F0</accession>
<name>A0A426Z7F0_ENSVE</name>
<organism evidence="1 2">
    <name type="scientific">Ensete ventricosum</name>
    <name type="common">Abyssinian banana</name>
    <name type="synonym">Musa ensete</name>
    <dbReference type="NCBI Taxonomy" id="4639"/>
    <lineage>
        <taxon>Eukaryota</taxon>
        <taxon>Viridiplantae</taxon>
        <taxon>Streptophyta</taxon>
        <taxon>Embryophyta</taxon>
        <taxon>Tracheophyta</taxon>
        <taxon>Spermatophyta</taxon>
        <taxon>Magnoliopsida</taxon>
        <taxon>Liliopsida</taxon>
        <taxon>Zingiberales</taxon>
        <taxon>Musaceae</taxon>
        <taxon>Ensete</taxon>
    </lineage>
</organism>
<reference evidence="1 2" key="1">
    <citation type="journal article" date="2014" name="Agronomy (Basel)">
        <title>A Draft Genome Sequence for Ensete ventricosum, the Drought-Tolerant Tree Against Hunger.</title>
        <authorList>
            <person name="Harrison J."/>
            <person name="Moore K.A."/>
            <person name="Paszkiewicz K."/>
            <person name="Jones T."/>
            <person name="Grant M."/>
            <person name="Ambacheew D."/>
            <person name="Muzemil S."/>
            <person name="Studholme D.J."/>
        </authorList>
    </citation>
    <scope>NUCLEOTIDE SEQUENCE [LARGE SCALE GENOMIC DNA]</scope>
</reference>
<evidence type="ECO:0000313" key="1">
    <source>
        <dbReference type="EMBL" id="RRT59886.1"/>
    </source>
</evidence>
<proteinExistence type="predicted"/>
<dbReference type="Proteomes" id="UP000287651">
    <property type="component" value="Unassembled WGS sequence"/>
</dbReference>
<dbReference type="AlphaFoldDB" id="A0A426Z7F0"/>
<dbReference type="EMBL" id="AMZH03008023">
    <property type="protein sequence ID" value="RRT59886.1"/>
    <property type="molecule type" value="Genomic_DNA"/>
</dbReference>
<evidence type="ECO:0000313" key="2">
    <source>
        <dbReference type="Proteomes" id="UP000287651"/>
    </source>
</evidence>